<dbReference type="RefSeq" id="WP_264285909.1">
    <property type="nucleotide sequence ID" value="NZ_JAOZEV010000003.1"/>
</dbReference>
<dbReference type="AlphaFoldDB" id="A0A9X2ZN45"/>
<organism evidence="1 2">
    <name type="scientific">Flavobacterium frigoritolerans</name>
    <dbReference type="NCBI Taxonomy" id="2987686"/>
    <lineage>
        <taxon>Bacteria</taxon>
        <taxon>Pseudomonadati</taxon>
        <taxon>Bacteroidota</taxon>
        <taxon>Flavobacteriia</taxon>
        <taxon>Flavobacteriales</taxon>
        <taxon>Flavobacteriaceae</taxon>
        <taxon>Flavobacterium</taxon>
    </lineage>
</organism>
<keyword evidence="2" id="KW-1185">Reference proteome</keyword>
<dbReference type="Proteomes" id="UP001151133">
    <property type="component" value="Unassembled WGS sequence"/>
</dbReference>
<dbReference type="EMBL" id="JAOZEV010000003">
    <property type="protein sequence ID" value="MCV9931581.1"/>
    <property type="molecule type" value="Genomic_DNA"/>
</dbReference>
<comment type="caution">
    <text evidence="1">The sequence shown here is derived from an EMBL/GenBank/DDBJ whole genome shotgun (WGS) entry which is preliminary data.</text>
</comment>
<protein>
    <submittedName>
        <fullName evidence="1">Uncharacterized protein</fullName>
    </submittedName>
</protein>
<evidence type="ECO:0000313" key="2">
    <source>
        <dbReference type="Proteomes" id="UP001151133"/>
    </source>
</evidence>
<accession>A0A9X2ZN45</accession>
<reference evidence="1" key="1">
    <citation type="submission" date="2022-10" db="EMBL/GenBank/DDBJ databases">
        <title>Two novel species of Flavobacterium.</title>
        <authorList>
            <person name="Liu Q."/>
            <person name="Xin Y.-H."/>
        </authorList>
    </citation>
    <scope>NUCLEOTIDE SEQUENCE</scope>
    <source>
        <strain evidence="1">LS1R47</strain>
    </source>
</reference>
<name>A0A9X2ZN45_9FLAO</name>
<gene>
    <name evidence="1" type="ORF">OIU80_04750</name>
</gene>
<proteinExistence type="predicted"/>
<evidence type="ECO:0000313" key="1">
    <source>
        <dbReference type="EMBL" id="MCV9931581.1"/>
    </source>
</evidence>
<sequence length="216" mass="25058">MVKLNYKNYQIEVINDSNYTINSIDNLKVYDTVFFQANEDKDKLYSTSKCVIIVKKSDTKIASAIICESGGVTAITQKSFIIEDDRIWICVCNKVYCLEIPSLDLVWRKEIDFITNFSIHKVEEDFIIHGELDIKRITKSGEIIWSFGGRNIWVNPEGKTEFNIENNTIHLFDFESNEYILDFNGNVLLDNPKPSTEKNWMDVLKIAQEIKKNKPL</sequence>